<evidence type="ECO:0000313" key="7">
    <source>
        <dbReference type="Proteomes" id="UP000287853"/>
    </source>
</evidence>
<keyword evidence="3 6" id="KW-0012">Acyltransferase</keyword>
<dbReference type="AlphaFoldDB" id="A0A3S3U9Z6"/>
<dbReference type="EMBL" id="MTKO01000041">
    <property type="protein sequence ID" value="RWX47091.1"/>
    <property type="molecule type" value="Genomic_DNA"/>
</dbReference>
<dbReference type="InterPro" id="IPR001227">
    <property type="entry name" value="Ac_transferase_dom_sf"/>
</dbReference>
<dbReference type="EC" id="2.3.1.39" evidence="1"/>
<protein>
    <recommendedName>
        <fullName evidence="1">[acyl-carrier-protein] S-malonyltransferase</fullName>
        <ecNumber evidence="1">2.3.1.39</ecNumber>
    </recommendedName>
</protein>
<accession>A0A3S3U9Z6</accession>
<dbReference type="InterPro" id="IPR016035">
    <property type="entry name" value="Acyl_Trfase/lysoPLipase"/>
</dbReference>
<name>A0A3S3U9Z6_9BACT</name>
<evidence type="ECO:0000256" key="1">
    <source>
        <dbReference type="ARBA" id="ARBA00013258"/>
    </source>
</evidence>
<evidence type="ECO:0000259" key="5">
    <source>
        <dbReference type="Pfam" id="PF00698"/>
    </source>
</evidence>
<feature type="domain" description="Malonyl-CoA:ACP transacylase (MAT)" evidence="5">
    <location>
        <begin position="7"/>
        <end position="111"/>
    </location>
</feature>
<proteinExistence type="predicted"/>
<keyword evidence="7" id="KW-1185">Reference proteome</keyword>
<dbReference type="Proteomes" id="UP000287853">
    <property type="component" value="Unassembled WGS sequence"/>
</dbReference>
<dbReference type="PANTHER" id="PTHR42681">
    <property type="entry name" value="MALONYL-COA-ACYL CARRIER PROTEIN TRANSACYLASE, MITOCHONDRIAL"/>
    <property type="match status" value="1"/>
</dbReference>
<dbReference type="PANTHER" id="PTHR42681:SF1">
    <property type="entry name" value="MALONYL-COA-ACYL CARRIER PROTEIN TRANSACYLASE, MITOCHONDRIAL"/>
    <property type="match status" value="1"/>
</dbReference>
<organism evidence="6 7">
    <name type="scientific">Candidatus Electrothrix aarhusensis</name>
    <dbReference type="NCBI Taxonomy" id="1859131"/>
    <lineage>
        <taxon>Bacteria</taxon>
        <taxon>Pseudomonadati</taxon>
        <taxon>Thermodesulfobacteriota</taxon>
        <taxon>Desulfobulbia</taxon>
        <taxon>Desulfobulbales</taxon>
        <taxon>Desulfobulbaceae</taxon>
        <taxon>Candidatus Electrothrix</taxon>
    </lineage>
</organism>
<gene>
    <name evidence="6" type="ORF">H206_00131</name>
</gene>
<evidence type="ECO:0000256" key="2">
    <source>
        <dbReference type="ARBA" id="ARBA00022679"/>
    </source>
</evidence>
<evidence type="ECO:0000256" key="3">
    <source>
        <dbReference type="ARBA" id="ARBA00023315"/>
    </source>
</evidence>
<dbReference type="Pfam" id="PF00698">
    <property type="entry name" value="Acyl_transf_1"/>
    <property type="match status" value="1"/>
</dbReference>
<dbReference type="InterPro" id="IPR014043">
    <property type="entry name" value="Acyl_transferase_dom"/>
</dbReference>
<evidence type="ECO:0000256" key="4">
    <source>
        <dbReference type="ARBA" id="ARBA00048462"/>
    </source>
</evidence>
<keyword evidence="2 6" id="KW-0808">Transferase</keyword>
<dbReference type="SUPFAM" id="SSF52151">
    <property type="entry name" value="FabD/lysophospholipase-like"/>
    <property type="match status" value="1"/>
</dbReference>
<dbReference type="Gene3D" id="3.40.366.10">
    <property type="entry name" value="Malonyl-Coenzyme A Acyl Carrier Protein, domain 2"/>
    <property type="match status" value="1"/>
</dbReference>
<comment type="catalytic activity">
    <reaction evidence="4">
        <text>holo-[ACP] + malonyl-CoA = malonyl-[ACP] + CoA</text>
        <dbReference type="Rhea" id="RHEA:41792"/>
        <dbReference type="Rhea" id="RHEA-COMP:9623"/>
        <dbReference type="Rhea" id="RHEA-COMP:9685"/>
        <dbReference type="ChEBI" id="CHEBI:57287"/>
        <dbReference type="ChEBI" id="CHEBI:57384"/>
        <dbReference type="ChEBI" id="CHEBI:64479"/>
        <dbReference type="ChEBI" id="CHEBI:78449"/>
        <dbReference type="EC" id="2.3.1.39"/>
    </reaction>
</comment>
<sequence length="114" mass="12198">MKKTAILFPGQGSQYIGMGQALIEADQEAAALMEMAEEVSGFPLKKLCLEGPIEDLTRVLHLQPALTAINLICWQQLKKALPDLVPAYAGGHSLGEYSALQAAGVLSAEDTMAW</sequence>
<dbReference type="GO" id="GO:0004314">
    <property type="term" value="F:[acyl-carrier-protein] S-malonyltransferase activity"/>
    <property type="evidence" value="ECO:0007669"/>
    <property type="project" value="UniProtKB-EC"/>
</dbReference>
<dbReference type="GO" id="GO:0005829">
    <property type="term" value="C:cytosol"/>
    <property type="evidence" value="ECO:0007669"/>
    <property type="project" value="TreeGrafter"/>
</dbReference>
<comment type="caution">
    <text evidence="6">The sequence shown here is derived from an EMBL/GenBank/DDBJ whole genome shotgun (WGS) entry which is preliminary data.</text>
</comment>
<evidence type="ECO:0000313" key="6">
    <source>
        <dbReference type="EMBL" id="RWX47091.1"/>
    </source>
</evidence>
<dbReference type="GO" id="GO:0006633">
    <property type="term" value="P:fatty acid biosynthetic process"/>
    <property type="evidence" value="ECO:0007669"/>
    <property type="project" value="TreeGrafter"/>
</dbReference>
<reference evidence="6 7" key="1">
    <citation type="submission" date="2017-01" db="EMBL/GenBank/DDBJ databases">
        <title>The cable genome- insights into the physiology and evolution of filamentous bacteria capable of sulfide oxidation via long distance electron transfer.</title>
        <authorList>
            <person name="Schreiber L."/>
            <person name="Bjerg J.T."/>
            <person name="Boggild A."/>
            <person name="Van De Vossenberg J."/>
            <person name="Meysman F."/>
            <person name="Nielsen L.P."/>
            <person name="Schramm A."/>
            <person name="Kjeldsen K.U."/>
        </authorList>
    </citation>
    <scope>NUCLEOTIDE SEQUENCE [LARGE SCALE GENOMIC DNA]</scope>
    <source>
        <strain evidence="6">MCF</strain>
    </source>
</reference>
<dbReference type="InterPro" id="IPR050858">
    <property type="entry name" value="Mal-CoA-ACP_Trans/PKS_FabD"/>
</dbReference>